<evidence type="ECO:0000313" key="9">
    <source>
        <dbReference type="EMBL" id="KRT80184.1"/>
    </source>
</evidence>
<evidence type="ECO:0000256" key="4">
    <source>
        <dbReference type="ARBA" id="ARBA00015653"/>
    </source>
</evidence>
<feature type="region of interest" description="Disordered" evidence="8">
    <location>
        <begin position="90"/>
        <end position="109"/>
    </location>
</feature>
<dbReference type="PANTHER" id="PTHR21399">
    <property type="entry name" value="CHLORIDE CONDUCTANCE REGULATORY PROTEIN ICLN"/>
    <property type="match status" value="1"/>
</dbReference>
<dbReference type="GO" id="GO:0034709">
    <property type="term" value="C:methylosome"/>
    <property type="evidence" value="ECO:0007669"/>
    <property type="project" value="InterPro"/>
</dbReference>
<dbReference type="Pfam" id="PF03517">
    <property type="entry name" value="Voldacs"/>
    <property type="match status" value="1"/>
</dbReference>
<evidence type="ECO:0000256" key="1">
    <source>
        <dbReference type="ARBA" id="ARBA00004123"/>
    </source>
</evidence>
<dbReference type="OrthoDB" id="19714at2759"/>
<evidence type="ECO:0000256" key="3">
    <source>
        <dbReference type="ARBA" id="ARBA00007054"/>
    </source>
</evidence>
<keyword evidence="5" id="KW-0963">Cytoplasm</keyword>
<comment type="similarity">
    <text evidence="3">Belongs to the pICln (TC 1.A.47) family.</text>
</comment>
<dbReference type="GO" id="GO:0000387">
    <property type="term" value="P:spliceosomal snRNP assembly"/>
    <property type="evidence" value="ECO:0007669"/>
    <property type="project" value="InterPro"/>
</dbReference>
<dbReference type="GO" id="GO:0005886">
    <property type="term" value="C:plasma membrane"/>
    <property type="evidence" value="ECO:0007669"/>
    <property type="project" value="InterPro"/>
</dbReference>
<dbReference type="Proteomes" id="UP000051574">
    <property type="component" value="Unassembled WGS sequence"/>
</dbReference>
<evidence type="ECO:0000256" key="6">
    <source>
        <dbReference type="ARBA" id="ARBA00023242"/>
    </source>
</evidence>
<dbReference type="GO" id="GO:0006884">
    <property type="term" value="P:cell volume homeostasis"/>
    <property type="evidence" value="ECO:0007669"/>
    <property type="project" value="InterPro"/>
</dbReference>
<comment type="subcellular location">
    <subcellularLocation>
        <location evidence="2">Cytoplasm</location>
    </subcellularLocation>
    <subcellularLocation>
        <location evidence="1">Nucleus</location>
    </subcellularLocation>
</comment>
<proteinExistence type="inferred from homology"/>
<evidence type="ECO:0000256" key="8">
    <source>
        <dbReference type="SAM" id="MobiDB-lite"/>
    </source>
</evidence>
<dbReference type="InterPro" id="IPR003521">
    <property type="entry name" value="ICln"/>
</dbReference>
<evidence type="ECO:0000256" key="7">
    <source>
        <dbReference type="ARBA" id="ARBA00045890"/>
    </source>
</evidence>
<evidence type="ECO:0000256" key="2">
    <source>
        <dbReference type="ARBA" id="ARBA00004496"/>
    </source>
</evidence>
<dbReference type="PANTHER" id="PTHR21399:SF0">
    <property type="entry name" value="METHYLOSOME SUBUNIT PICLN"/>
    <property type="match status" value="1"/>
</dbReference>
<comment type="function">
    <text evidence="7">Involved in both the assembly of spliceosomal snRNPs and the methylation of Sm proteins. Chaperone that regulates the assembly of spliceosomal U1, U2, U4 and U5 small nuclear ribonucleoproteins (snRNPs), the building blocks of the spliceosome, and thereby plays an important role in the splicing of cellular pre-mRNAs. Most spliceosomal snRNPs contain a common set of Sm proteins SNRPB, SNRPD1, SNRPD2, SNRPD3, SNRPE, SNRPF and SNRPG that assemble in a heptameric protein ring on the Sm site of the small nuclear RNA to form the core snRNP (Sm core). In the cytosol, the Sm proteins SNRPD1, SNRPD2, SNRPE, SNRPF and SNRPG are trapped in an inactive 6S pICln-Sm complex by the chaperone CLNS1A that controls the assembly of the core snRNP. Dissociation by the SMN complex of CLNS1A from the trapped Sm proteins and their transfer to an SMN-Sm complex triggers the assembly of core snRNPs and their transport to the nucleus.</text>
</comment>
<dbReference type="GO" id="GO:0034715">
    <property type="term" value="C:pICln-Sm protein complex"/>
    <property type="evidence" value="ECO:0007669"/>
    <property type="project" value="InterPro"/>
</dbReference>
<dbReference type="GO" id="GO:0005829">
    <property type="term" value="C:cytosol"/>
    <property type="evidence" value="ECO:0007669"/>
    <property type="project" value="InterPro"/>
</dbReference>
<comment type="caution">
    <text evidence="9">The sequence shown here is derived from an EMBL/GenBank/DDBJ whole genome shotgun (WGS) entry which is preliminary data.</text>
</comment>
<accession>A0A0T6AYM0</accession>
<dbReference type="GO" id="GO:0006821">
    <property type="term" value="P:chloride transport"/>
    <property type="evidence" value="ECO:0007669"/>
    <property type="project" value="InterPro"/>
</dbReference>
<gene>
    <name evidence="9" type="ORF">AMK59_8701</name>
</gene>
<dbReference type="EMBL" id="LJIG01022513">
    <property type="protein sequence ID" value="KRT80184.1"/>
    <property type="molecule type" value="Genomic_DNA"/>
</dbReference>
<evidence type="ECO:0000256" key="5">
    <source>
        <dbReference type="ARBA" id="ARBA00022490"/>
    </source>
</evidence>
<keyword evidence="6" id="KW-0539">Nucleus</keyword>
<sequence length="212" mass="23644">MVVLTSFVHPDSPVRFEARNTRAVLDKKDLGVGTLYISERTVGWKSQDDVNSGFSLSYHHISLHAMSTDPNVYLKECIYVMIDTHVAISGETQEEEKEDMSDSDAESEADISELILAPDDSSALRSMYEALKECQALNPDPDDVMSDEDDVYEDCNEGIEERNIIQNEVNESRTGGDSAIDNLTLRMQSNTVNVGYDSVNGDQNDEEFEDAD</sequence>
<dbReference type="PRINTS" id="PR01348">
    <property type="entry name" value="ICLNCHANNEL"/>
</dbReference>
<dbReference type="GO" id="GO:0005681">
    <property type="term" value="C:spliceosomal complex"/>
    <property type="evidence" value="ECO:0007669"/>
    <property type="project" value="TreeGrafter"/>
</dbReference>
<dbReference type="InterPro" id="IPR039924">
    <property type="entry name" value="ICln/Lot5/Saf5"/>
</dbReference>
<reference evidence="9 10" key="1">
    <citation type="submission" date="2015-09" db="EMBL/GenBank/DDBJ databases">
        <title>Draft genome of the scarab beetle Oryctes borbonicus.</title>
        <authorList>
            <person name="Meyer J.M."/>
            <person name="Markov G.V."/>
            <person name="Baskaran P."/>
            <person name="Herrmann M."/>
            <person name="Sommer R.J."/>
            <person name="Roedelsperger C."/>
        </authorList>
    </citation>
    <scope>NUCLEOTIDE SEQUENCE [LARGE SCALE GENOMIC DNA]</scope>
    <source>
        <strain evidence="9">OB123</strain>
        <tissue evidence="9">Whole animal</tissue>
    </source>
</reference>
<dbReference type="Gene3D" id="2.30.29.30">
    <property type="entry name" value="Pleckstrin-homology domain (PH domain)/Phosphotyrosine-binding domain (PTB)"/>
    <property type="match status" value="1"/>
</dbReference>
<protein>
    <recommendedName>
        <fullName evidence="4">Methylosome subunit pICln</fullName>
    </recommendedName>
</protein>
<dbReference type="AlphaFoldDB" id="A0A0T6AYM0"/>
<organism evidence="9 10">
    <name type="scientific">Oryctes borbonicus</name>
    <dbReference type="NCBI Taxonomy" id="1629725"/>
    <lineage>
        <taxon>Eukaryota</taxon>
        <taxon>Metazoa</taxon>
        <taxon>Ecdysozoa</taxon>
        <taxon>Arthropoda</taxon>
        <taxon>Hexapoda</taxon>
        <taxon>Insecta</taxon>
        <taxon>Pterygota</taxon>
        <taxon>Neoptera</taxon>
        <taxon>Endopterygota</taxon>
        <taxon>Coleoptera</taxon>
        <taxon>Polyphaga</taxon>
        <taxon>Scarabaeiformia</taxon>
        <taxon>Scarabaeidae</taxon>
        <taxon>Dynastinae</taxon>
        <taxon>Oryctes</taxon>
    </lineage>
</organism>
<name>A0A0T6AYM0_9SCAR</name>
<evidence type="ECO:0000313" key="10">
    <source>
        <dbReference type="Proteomes" id="UP000051574"/>
    </source>
</evidence>
<dbReference type="InterPro" id="IPR011993">
    <property type="entry name" value="PH-like_dom_sf"/>
</dbReference>
<feature type="compositionally biased region" description="Acidic residues" evidence="8">
    <location>
        <begin position="92"/>
        <end position="109"/>
    </location>
</feature>
<keyword evidence="10" id="KW-1185">Reference proteome</keyword>
<dbReference type="GO" id="GO:0045292">
    <property type="term" value="P:mRNA cis splicing, via spliceosome"/>
    <property type="evidence" value="ECO:0007669"/>
    <property type="project" value="TreeGrafter"/>
</dbReference>